<evidence type="ECO:0000313" key="1">
    <source>
        <dbReference type="EMBL" id="MBC8546821.1"/>
    </source>
</evidence>
<protein>
    <submittedName>
        <fullName evidence="1">Uncharacterized protein</fullName>
    </submittedName>
</protein>
<proteinExistence type="predicted"/>
<dbReference type="Proteomes" id="UP000653127">
    <property type="component" value="Unassembled WGS sequence"/>
</dbReference>
<accession>A0A926DZ85</accession>
<dbReference type="RefSeq" id="WP_249282897.1">
    <property type="nucleotide sequence ID" value="NZ_JACRST010000010.1"/>
</dbReference>
<organism evidence="1 2">
    <name type="scientific">Ligaoa zhengdingensis</name>
    <dbReference type="NCBI Taxonomy" id="2763658"/>
    <lineage>
        <taxon>Bacteria</taxon>
        <taxon>Bacillati</taxon>
        <taxon>Bacillota</taxon>
        <taxon>Clostridia</taxon>
        <taxon>Eubacteriales</taxon>
        <taxon>Oscillospiraceae</taxon>
        <taxon>Ligaoa</taxon>
    </lineage>
</organism>
<keyword evidence="2" id="KW-1185">Reference proteome</keyword>
<dbReference type="AlphaFoldDB" id="A0A926DZ85"/>
<comment type="caution">
    <text evidence="1">The sequence shown here is derived from an EMBL/GenBank/DDBJ whole genome shotgun (WGS) entry which is preliminary data.</text>
</comment>
<dbReference type="EMBL" id="JACRST010000010">
    <property type="protein sequence ID" value="MBC8546821.1"/>
    <property type="molecule type" value="Genomic_DNA"/>
</dbReference>
<name>A0A926DZ85_9FIRM</name>
<reference evidence="1" key="1">
    <citation type="submission" date="2020-08" db="EMBL/GenBank/DDBJ databases">
        <title>Genome public.</title>
        <authorList>
            <person name="Liu C."/>
            <person name="Sun Q."/>
        </authorList>
    </citation>
    <scope>NUCLEOTIDE SEQUENCE</scope>
    <source>
        <strain evidence="1">NSJ-31</strain>
    </source>
</reference>
<gene>
    <name evidence="1" type="ORF">H8711_07720</name>
</gene>
<evidence type="ECO:0000313" key="2">
    <source>
        <dbReference type="Proteomes" id="UP000653127"/>
    </source>
</evidence>
<sequence>MKNQADSKPAKFFKNFRTLFRTARNLKVLRYLIFFPPHENELYILFLTYQCEFALYQISTTGANEDLLWDEFVQILRRSPELLSTAKAAIQRAVEQFPRDQFDFDISQPVKFFEDHDKDETMQMARLFSEKDGFMLLQRFVLQAEAAHFSHLAGSAKPRYTWKAYLKALHRDSSLRQTLIRAFQDGLKKIDFETALLALAEDLTKTEGEST</sequence>